<comment type="similarity">
    <text evidence="1">Belongs to the importin alpha family.</text>
</comment>
<evidence type="ECO:0000256" key="1">
    <source>
        <dbReference type="ARBA" id="ARBA00010394"/>
    </source>
</evidence>
<protein>
    <recommendedName>
        <fullName evidence="6">Importin subunit alpha</fullName>
    </recommendedName>
</protein>
<dbReference type="GO" id="GO:0015031">
    <property type="term" value="P:protein transport"/>
    <property type="evidence" value="ECO:0007669"/>
    <property type="project" value="UniProtKB-KW"/>
</dbReference>
<keyword evidence="3" id="KW-0653">Protein transport</keyword>
<dbReference type="InterPro" id="IPR011989">
    <property type="entry name" value="ARM-like"/>
</dbReference>
<dbReference type="Proteomes" id="UP001295684">
    <property type="component" value="Unassembled WGS sequence"/>
</dbReference>
<gene>
    <name evidence="4" type="ORF">ECRASSUSDP1_LOCUS5847</name>
</gene>
<organism evidence="4 5">
    <name type="scientific">Euplotes crassus</name>
    <dbReference type="NCBI Taxonomy" id="5936"/>
    <lineage>
        <taxon>Eukaryota</taxon>
        <taxon>Sar</taxon>
        <taxon>Alveolata</taxon>
        <taxon>Ciliophora</taxon>
        <taxon>Intramacronucleata</taxon>
        <taxon>Spirotrichea</taxon>
        <taxon>Hypotrichia</taxon>
        <taxon>Euplotida</taxon>
        <taxon>Euplotidae</taxon>
        <taxon>Moneuplotes</taxon>
    </lineage>
</organism>
<name>A0AAD1U9H6_EUPCR</name>
<evidence type="ECO:0000256" key="2">
    <source>
        <dbReference type="ARBA" id="ARBA00022448"/>
    </source>
</evidence>
<dbReference type="PANTHER" id="PTHR23316">
    <property type="entry name" value="IMPORTIN ALPHA"/>
    <property type="match status" value="1"/>
</dbReference>
<keyword evidence="2" id="KW-0813">Transport</keyword>
<accession>A0AAD1U9H6</accession>
<keyword evidence="5" id="KW-1185">Reference proteome</keyword>
<dbReference type="InterPro" id="IPR016024">
    <property type="entry name" value="ARM-type_fold"/>
</dbReference>
<dbReference type="EMBL" id="CAMPGE010005656">
    <property type="protein sequence ID" value="CAI2364503.1"/>
    <property type="molecule type" value="Genomic_DNA"/>
</dbReference>
<evidence type="ECO:0000313" key="5">
    <source>
        <dbReference type="Proteomes" id="UP001295684"/>
    </source>
</evidence>
<proteinExistence type="inferred from homology"/>
<evidence type="ECO:0000256" key="3">
    <source>
        <dbReference type="ARBA" id="ARBA00022927"/>
    </source>
</evidence>
<comment type="caution">
    <text evidence="4">The sequence shown here is derived from an EMBL/GenBank/DDBJ whole genome shotgun (WGS) entry which is preliminary data.</text>
</comment>
<dbReference type="AlphaFoldDB" id="A0AAD1U9H6"/>
<dbReference type="SUPFAM" id="SSF48371">
    <property type="entry name" value="ARM repeat"/>
    <property type="match status" value="1"/>
</dbReference>
<evidence type="ECO:0000313" key="4">
    <source>
        <dbReference type="EMBL" id="CAI2364503.1"/>
    </source>
</evidence>
<reference evidence="4" key="1">
    <citation type="submission" date="2023-07" db="EMBL/GenBank/DDBJ databases">
        <authorList>
            <consortium name="AG Swart"/>
            <person name="Singh M."/>
            <person name="Singh A."/>
            <person name="Seah K."/>
            <person name="Emmerich C."/>
        </authorList>
    </citation>
    <scope>NUCLEOTIDE SEQUENCE</scope>
    <source>
        <strain evidence="4">DP1</strain>
    </source>
</reference>
<evidence type="ECO:0008006" key="6">
    <source>
        <dbReference type="Google" id="ProtNLM"/>
    </source>
</evidence>
<dbReference type="Gene3D" id="1.25.10.10">
    <property type="entry name" value="Leucine-rich Repeat Variant"/>
    <property type="match status" value="1"/>
</dbReference>
<sequence length="566" mass="65297">MEDKRLEKRKEFLNPVKDGRSKREKYMVDLRKKRKQQIFRAKRKIELSEEHKKESLRLSITEEGTITQTKKSSGMMKEYAEVLYNICPALFEDDKKLTDKLGVVKAALECNEFDGQTYIALCCYIRVITMTENVMFTEAIIGAGLFPVIMKMAEADSVESLMLELTWIIANLTAIENKELLDYILTEDYGLIKHLSNMINHKNIKIVEHAFWAMANLMVGDDAPFQDIFTTNIFDVVGDYLNNSKLPLSLLRVISWMVGSMAKCKTRSLTFIATLIEFCSTAMFSTDEEAQQESLHCLKHLIDIEEQDKKLELDKIECISEMNMMTKVFEFFNPEDKMFTTVLVIIGNLSASDSEKIQNQIFKEKIYNRAAELISQYNLPPSNIKELFWICANMASCGDKFAEGFYASPMFQVTIDYIEDKPMSDTKREACWCICNFIAKVGTDIRIEVIKNHGFISFMFNLLKEAKSFGKLPETILLSISNLLSTHTFFLENDDKHPLFEFQSIGGIEHLEDLQTLPNVNIFSLSNKILKTFYPNGEEEEMYNKEDIEPEVEEDEEINDNQDICF</sequence>